<dbReference type="Gene3D" id="2.130.10.10">
    <property type="entry name" value="YVTN repeat-like/Quinoprotein amine dehydrogenase"/>
    <property type="match status" value="1"/>
</dbReference>
<dbReference type="InterPro" id="IPR011044">
    <property type="entry name" value="Quino_amine_DH_bsu"/>
</dbReference>
<evidence type="ECO:0000313" key="2">
    <source>
        <dbReference type="EMBL" id="USQ81817.1"/>
    </source>
</evidence>
<dbReference type="InterPro" id="IPR015943">
    <property type="entry name" value="WD40/YVTN_repeat-like_dom_sf"/>
</dbReference>
<organism evidence="2 3">
    <name type="scientific">Ornithinimicrobium faecis</name>
    <dbReference type="NCBI Taxonomy" id="2934158"/>
    <lineage>
        <taxon>Bacteria</taxon>
        <taxon>Bacillati</taxon>
        <taxon>Actinomycetota</taxon>
        <taxon>Actinomycetes</taxon>
        <taxon>Micrococcales</taxon>
        <taxon>Ornithinimicrobiaceae</taxon>
        <taxon>Ornithinimicrobium</taxon>
    </lineage>
</organism>
<dbReference type="Proteomes" id="UP001056455">
    <property type="component" value="Chromosome"/>
</dbReference>
<keyword evidence="3" id="KW-1185">Reference proteome</keyword>
<evidence type="ECO:0000313" key="3">
    <source>
        <dbReference type="Proteomes" id="UP001056455"/>
    </source>
</evidence>
<dbReference type="SUPFAM" id="SSF50969">
    <property type="entry name" value="YVTN repeat-like/Quinoprotein amine dehydrogenase"/>
    <property type="match status" value="1"/>
</dbReference>
<sequence>MRTTQLVATTAAGALALTLGILPSTAGPAVQPTSIALPAAYVQPEPVTLAAEPVGSFSALDANQGVAVDRTHVYAINNRSITKIDRRTGERVLQFVGEPEGPIQHLDSGVVVHGKIYAAHSNYPEWPMESSIEVFDARTLEHVDSHPIGIDRGSLTWLDHHDGSWWAGFANYDNEHEGRIYGENPNTQIVRMDADFQVEAGYVVPRPILDRFAPMSNSGGSWGPDGNLYLTGHDLAEAYVMQLPRAGAELEWLATVELPGVEGQGIAWDRGTRGKGREAHLFGIDRPTREVKEFDLPLQGEVPDPVPAPWTVRSGEQIPG</sequence>
<evidence type="ECO:0000256" key="1">
    <source>
        <dbReference type="SAM" id="SignalP"/>
    </source>
</evidence>
<gene>
    <name evidence="2" type="ORF">NF556_09280</name>
</gene>
<reference evidence="2" key="1">
    <citation type="submission" date="2022-06" db="EMBL/GenBank/DDBJ databases">
        <title>Ornithinimicrobium HY1793.</title>
        <authorList>
            <person name="Huang Y."/>
        </authorList>
    </citation>
    <scope>NUCLEOTIDE SEQUENCE</scope>
    <source>
        <strain evidence="2">HY1793</strain>
    </source>
</reference>
<dbReference type="RefSeq" id="WP_252595353.1">
    <property type="nucleotide sequence ID" value="NZ_CP099489.1"/>
</dbReference>
<dbReference type="EMBL" id="CP099489">
    <property type="protein sequence ID" value="USQ81817.1"/>
    <property type="molecule type" value="Genomic_DNA"/>
</dbReference>
<feature type="chain" id="PRO_5046210892" evidence="1">
    <location>
        <begin position="27"/>
        <end position="320"/>
    </location>
</feature>
<protein>
    <submittedName>
        <fullName evidence="2">Uncharacterized protein</fullName>
    </submittedName>
</protein>
<keyword evidence="1" id="KW-0732">Signal</keyword>
<proteinExistence type="predicted"/>
<feature type="signal peptide" evidence="1">
    <location>
        <begin position="1"/>
        <end position="26"/>
    </location>
</feature>
<name>A0ABY4YYI3_9MICO</name>
<accession>A0ABY4YYI3</accession>